<reference evidence="2 3" key="2">
    <citation type="journal article" date="2016" name="Genome Announc.">
        <title>Permanent Draft Genome Sequences for Two Variants of Frankia sp. Strain CpI1, the First Frankia Strain Isolated from Root Nodules of Comptonia peregrina.</title>
        <authorList>
            <person name="Oshone R."/>
            <person name="Hurst S.G.IV."/>
            <person name="Abebe-Akele F."/>
            <person name="Simpson S."/>
            <person name="Morris K."/>
            <person name="Thomas W.K."/>
            <person name="Tisa L.S."/>
        </authorList>
    </citation>
    <scope>NUCLEOTIDE SEQUENCE [LARGE SCALE GENOMIC DNA]</scope>
    <source>
        <strain evidence="3">CpI1-S</strain>
    </source>
</reference>
<sequence>MVGPRPPSQRPESASSDGAPAAVTLVESQNDRFVQEAERLLQACRESHGTTTAHPSGPAAAPERKRLDKAYKRLREAVDGFLPHFHQVRERAARLADHYPGLTTEEYRRAAVSLAILGEWHAGDAAPAPRAADEAIDHPAGVAAAVLASIARDGFLRLAFFVCPPTDYRRLGTAEPERYLLTHLNGSVLSRQVRRLRDLFRGLEAADIPTRVWAVVADTDEDDYLWRFLPQPRPLDEDALTERRRLLLAGAHRYLTEQRAAPKDGRPQPRVLPENMLHVTNLSAASWSPLSAAVHQRVLREPDRYFDAEDWRAEIETMRRLWRPGSYYEALPEPDETVMREILRHKFAAYAQQGVLLAEQQPWLVLIQTERPPELRTKMLNIGWAEQTDGSLPAVNFFGPGE</sequence>
<feature type="region of interest" description="Disordered" evidence="1">
    <location>
        <begin position="1"/>
        <end position="21"/>
    </location>
</feature>
<dbReference type="Proteomes" id="UP000032545">
    <property type="component" value="Unassembled WGS sequence"/>
</dbReference>
<accession>A0A0D8BAV6</accession>
<dbReference type="EMBL" id="JYFN01000044">
    <property type="protein sequence ID" value="KJE21094.1"/>
    <property type="molecule type" value="Genomic_DNA"/>
</dbReference>
<evidence type="ECO:0000313" key="2">
    <source>
        <dbReference type="EMBL" id="KJE21094.1"/>
    </source>
</evidence>
<organism evidence="2 3">
    <name type="scientific">Frankia torreyi</name>
    <dbReference type="NCBI Taxonomy" id="1856"/>
    <lineage>
        <taxon>Bacteria</taxon>
        <taxon>Bacillati</taxon>
        <taxon>Actinomycetota</taxon>
        <taxon>Actinomycetes</taxon>
        <taxon>Frankiales</taxon>
        <taxon>Frankiaceae</taxon>
        <taxon>Frankia</taxon>
    </lineage>
</organism>
<name>A0A0D8BAV6_9ACTN</name>
<proteinExistence type="predicted"/>
<keyword evidence="3" id="KW-1185">Reference proteome</keyword>
<reference evidence="3" key="1">
    <citation type="submission" date="2015-02" db="EMBL/GenBank/DDBJ databases">
        <title>Draft Genome of Frankia sp. CpI1-S.</title>
        <authorList>
            <person name="Oshone R.T."/>
            <person name="Ngom M."/>
            <person name="Ghodhbane-Gtari F."/>
            <person name="Gtari M."/>
            <person name="Morris K."/>
            <person name="Thomas K."/>
            <person name="Sen A."/>
            <person name="Tisa L.S."/>
        </authorList>
    </citation>
    <scope>NUCLEOTIDE SEQUENCE [LARGE SCALE GENOMIC DNA]</scope>
    <source>
        <strain evidence="3">CpI1-S</strain>
    </source>
</reference>
<dbReference type="PATRIC" id="fig|1502723.3.peg.4547"/>
<evidence type="ECO:0000256" key="1">
    <source>
        <dbReference type="SAM" id="MobiDB-lite"/>
    </source>
</evidence>
<dbReference type="AlphaFoldDB" id="A0A0D8BAV6"/>
<comment type="caution">
    <text evidence="2">The sequence shown here is derived from an EMBL/GenBank/DDBJ whole genome shotgun (WGS) entry which is preliminary data.</text>
</comment>
<protein>
    <submittedName>
        <fullName evidence="2">Uncharacterized protein</fullName>
    </submittedName>
</protein>
<evidence type="ECO:0000313" key="3">
    <source>
        <dbReference type="Proteomes" id="UP000032545"/>
    </source>
</evidence>
<gene>
    <name evidence="2" type="ORF">FF36_04599</name>
</gene>